<dbReference type="Proteomes" id="UP000198850">
    <property type="component" value="Unassembled WGS sequence"/>
</dbReference>
<protein>
    <submittedName>
        <fullName evidence="9">SusD family protein</fullName>
    </submittedName>
</protein>
<comment type="subcellular location">
    <subcellularLocation>
        <location evidence="1">Cell outer membrane</location>
    </subcellularLocation>
</comment>
<dbReference type="Gene3D" id="1.25.40.390">
    <property type="match status" value="1"/>
</dbReference>
<evidence type="ECO:0000256" key="1">
    <source>
        <dbReference type="ARBA" id="ARBA00004442"/>
    </source>
</evidence>
<evidence type="ECO:0000259" key="8">
    <source>
        <dbReference type="Pfam" id="PF14322"/>
    </source>
</evidence>
<proteinExistence type="inferred from homology"/>
<gene>
    <name evidence="9" type="ORF">SAMN05443550_1217</name>
</gene>
<feature type="domain" description="RagB/SusD" evidence="7">
    <location>
        <begin position="375"/>
        <end position="453"/>
    </location>
</feature>
<dbReference type="AlphaFoldDB" id="A0A1H4HJ05"/>
<comment type="similarity">
    <text evidence="2">Belongs to the SusD family.</text>
</comment>
<dbReference type="InterPro" id="IPR012944">
    <property type="entry name" value="SusD_RagB_dom"/>
</dbReference>
<dbReference type="InterPro" id="IPR033985">
    <property type="entry name" value="SusD-like_N"/>
</dbReference>
<feature type="signal peptide" evidence="6">
    <location>
        <begin position="1"/>
        <end position="31"/>
    </location>
</feature>
<evidence type="ECO:0000256" key="3">
    <source>
        <dbReference type="ARBA" id="ARBA00022729"/>
    </source>
</evidence>
<accession>A0A1H4HJ05</accession>
<name>A0A1H4HJ05_9SPHI</name>
<dbReference type="InterPro" id="IPR011990">
    <property type="entry name" value="TPR-like_helical_dom_sf"/>
</dbReference>
<dbReference type="GO" id="GO:0009279">
    <property type="term" value="C:cell outer membrane"/>
    <property type="evidence" value="ECO:0007669"/>
    <property type="project" value="UniProtKB-SubCell"/>
</dbReference>
<dbReference type="RefSeq" id="WP_245735421.1">
    <property type="nucleotide sequence ID" value="NZ_FNRA01000021.1"/>
</dbReference>
<dbReference type="Pfam" id="PF07980">
    <property type="entry name" value="SusD_RagB"/>
    <property type="match status" value="1"/>
</dbReference>
<feature type="domain" description="SusD-like N-terminal" evidence="8">
    <location>
        <begin position="35"/>
        <end position="237"/>
    </location>
</feature>
<keyword evidence="3 6" id="KW-0732">Signal</keyword>
<dbReference type="Pfam" id="PF14322">
    <property type="entry name" value="SusD-like_3"/>
    <property type="match status" value="1"/>
</dbReference>
<dbReference type="EMBL" id="FNRA01000021">
    <property type="protein sequence ID" value="SEB21655.1"/>
    <property type="molecule type" value="Genomic_DNA"/>
</dbReference>
<dbReference type="SUPFAM" id="SSF48452">
    <property type="entry name" value="TPR-like"/>
    <property type="match status" value="1"/>
</dbReference>
<sequence length="516" mass="57540">MKTMACITLNKKFKSTLLFTTILLFSGFNFSCEKFVDIKKNSSQSLIETADDCQQILDNYSQMNTLYPSDGELSADDYYLGEEGYLNPDVGQEERNLYAWMPTAIRGSASQWQSAYLIVYHANLVLETVEKLKGSADQSILDGLRGSALFFRSFAFWQVAQLYAKPYTIATALQDPGIPLRLNSDINGVSSRGTVSQTYERIIQDLQEAVTLLQPTSIVSSRPNKAAAYAMLARTYLSMEDYPQALINANLALQINSTLVDYNTINRDVFVLFSPRFSSKEVIFHSVTSLAPILNPGSAANNVAKIDPSLVASYASNDLRSVLFLKQNTSNVNVPDTPGSSDSTSVTANDGTYRFTGNYEPNTRSIFFNGLAVDELYLIRAECYARANNVTAALGDLNTLLSSRWNNTSVYQPIVATNVDDALSKVLIERRKELLMRSLRWTDLRRLNHDARFKKDLVRKVVRITPKVIGSISTGYIISFDYPAIATYSLPANDLRYTLLIPNEVIINSSLTQNPR</sequence>
<evidence type="ECO:0000256" key="5">
    <source>
        <dbReference type="ARBA" id="ARBA00023237"/>
    </source>
</evidence>
<evidence type="ECO:0000259" key="7">
    <source>
        <dbReference type="Pfam" id="PF07980"/>
    </source>
</evidence>
<keyword evidence="5" id="KW-0998">Cell outer membrane</keyword>
<organism evidence="9 10">
    <name type="scientific">Pedobacter hartonius</name>
    <dbReference type="NCBI Taxonomy" id="425514"/>
    <lineage>
        <taxon>Bacteria</taxon>
        <taxon>Pseudomonadati</taxon>
        <taxon>Bacteroidota</taxon>
        <taxon>Sphingobacteriia</taxon>
        <taxon>Sphingobacteriales</taxon>
        <taxon>Sphingobacteriaceae</taxon>
        <taxon>Pedobacter</taxon>
    </lineage>
</organism>
<keyword evidence="4" id="KW-0472">Membrane</keyword>
<evidence type="ECO:0000256" key="4">
    <source>
        <dbReference type="ARBA" id="ARBA00023136"/>
    </source>
</evidence>
<feature type="chain" id="PRO_5011558829" evidence="6">
    <location>
        <begin position="32"/>
        <end position="516"/>
    </location>
</feature>
<reference evidence="9 10" key="1">
    <citation type="submission" date="2016-10" db="EMBL/GenBank/DDBJ databases">
        <authorList>
            <person name="de Groot N.N."/>
        </authorList>
    </citation>
    <scope>NUCLEOTIDE SEQUENCE [LARGE SCALE GENOMIC DNA]</scope>
    <source>
        <strain evidence="9 10">DSM 19033</strain>
    </source>
</reference>
<evidence type="ECO:0000256" key="2">
    <source>
        <dbReference type="ARBA" id="ARBA00006275"/>
    </source>
</evidence>
<evidence type="ECO:0000256" key="6">
    <source>
        <dbReference type="SAM" id="SignalP"/>
    </source>
</evidence>
<dbReference type="STRING" id="425514.SAMN05443550_1217"/>
<evidence type="ECO:0000313" key="9">
    <source>
        <dbReference type="EMBL" id="SEB21655.1"/>
    </source>
</evidence>
<evidence type="ECO:0000313" key="10">
    <source>
        <dbReference type="Proteomes" id="UP000198850"/>
    </source>
</evidence>
<keyword evidence="10" id="KW-1185">Reference proteome</keyword>